<feature type="transmembrane region" description="Helical" evidence="1">
    <location>
        <begin position="768"/>
        <end position="787"/>
    </location>
</feature>
<dbReference type="EMBL" id="JAAXOX010000001">
    <property type="protein sequence ID" value="NKY21543.1"/>
    <property type="molecule type" value="Genomic_DNA"/>
</dbReference>
<dbReference type="Gene3D" id="3.40.50.410">
    <property type="entry name" value="von Willebrand factor, type A domain"/>
    <property type="match status" value="1"/>
</dbReference>
<gene>
    <name evidence="3" type="ORF">HGA03_02560</name>
</gene>
<dbReference type="NCBIfam" id="TIGR01167">
    <property type="entry name" value="LPXTG_anchor"/>
    <property type="match status" value="1"/>
</dbReference>
<dbReference type="SUPFAM" id="SSF53300">
    <property type="entry name" value="vWA-like"/>
    <property type="match status" value="1"/>
</dbReference>
<keyword evidence="1" id="KW-0812">Transmembrane</keyword>
<reference evidence="3 4" key="1">
    <citation type="submission" date="2020-04" db="EMBL/GenBank/DDBJ databases">
        <title>MicrobeNet Type strains.</title>
        <authorList>
            <person name="Nicholson A.C."/>
        </authorList>
    </citation>
    <scope>NUCLEOTIDE SEQUENCE [LARGE SCALE GENOMIC DNA]</scope>
    <source>
        <strain evidence="3 4">ATCC BAA-788</strain>
    </source>
</reference>
<comment type="caution">
    <text evidence="3">The sequence shown here is derived from an EMBL/GenBank/DDBJ whole genome shotgun (WGS) entry which is preliminary data.</text>
</comment>
<evidence type="ECO:0000256" key="1">
    <source>
        <dbReference type="SAM" id="Phobius"/>
    </source>
</evidence>
<dbReference type="AlphaFoldDB" id="A0A7X6KSW1"/>
<keyword evidence="1" id="KW-1133">Transmembrane helix</keyword>
<dbReference type="Pfam" id="PF19403">
    <property type="entry name" value="SpaA_2"/>
    <property type="match status" value="1"/>
</dbReference>
<dbReference type="InterPro" id="IPR036465">
    <property type="entry name" value="vWFA_dom_sf"/>
</dbReference>
<feature type="domain" description="VWFA" evidence="2">
    <location>
        <begin position="196"/>
        <end position="400"/>
    </location>
</feature>
<keyword evidence="1" id="KW-0472">Membrane</keyword>
<protein>
    <submittedName>
        <fullName evidence="3">VWA domain-containing protein</fullName>
    </submittedName>
</protein>
<dbReference type="RefSeq" id="WP_168628620.1">
    <property type="nucleotide sequence ID" value="NZ_BONL01000009.1"/>
</dbReference>
<accession>A0A7X6KSW1</accession>
<keyword evidence="4" id="KW-1185">Reference proteome</keyword>
<dbReference type="CDD" id="cd00198">
    <property type="entry name" value="vWFA"/>
    <property type="match status" value="1"/>
</dbReference>
<evidence type="ECO:0000259" key="2">
    <source>
        <dbReference type="PROSITE" id="PS50234"/>
    </source>
</evidence>
<dbReference type="InterPro" id="IPR002035">
    <property type="entry name" value="VWF_A"/>
</dbReference>
<proteinExistence type="predicted"/>
<dbReference type="SMART" id="SM00327">
    <property type="entry name" value="VWA"/>
    <property type="match status" value="1"/>
</dbReference>
<organism evidence="3 4">
    <name type="scientific">Cellulomonas denverensis</name>
    <dbReference type="NCBI Taxonomy" id="264297"/>
    <lineage>
        <taxon>Bacteria</taxon>
        <taxon>Bacillati</taxon>
        <taxon>Actinomycetota</taxon>
        <taxon>Actinomycetes</taxon>
        <taxon>Micrococcales</taxon>
        <taxon>Cellulomonadaceae</taxon>
        <taxon>Cellulomonas</taxon>
    </lineage>
</organism>
<sequence>MTRSTDPRARGVAAVAAVILAGLGITATPAWSAVPTPAAGESVVTVHVGGDRTGTHTTAPLAGTQLGLYAAEQDTDPVDPGWGVCTSDADGDCSFVVPDTQAGGTNAGAQFVVKQISAPTGWYANPVLRTGNGSGSVSTARPYVFTTPALAEGQTYSSESDFMYQPTVSGSPEDASGGVWQQSRTNPPFNAACGIDIAFVLDVSASLGSQITNLKAATDTIATSLIGTPSRAAVFSFDATSPSTGAQNYPDLVSVATAQSAAQFTAQYADWTTGSGTNWDQGLWAVAEADPTYELVVMITDGNPTRFSADPLQGTGGTTHFSDVEAGIFSANAVKAKGSRLVVMGVGSGIDDTTRLNLRALSGETFYTGGPNPEQADYFDVDDFEAAGSTLRDLVLSNCVPRVNVTKEIVPTANTGDDITGAEVAGAGWQFDASMTTPGVVLDNTSATTTADGTGSVAFTATYTGAAQDAEIQLAEQQQPGYTLVAPGGANAVCVDKLNDDAPVTVTNTGATGFSVQLPESGFINCLVYNKALSSVQVDKTWVIQGQTYAEGAQPPGYDGQLTLTGPGGTPATDQDWGVDRGGYDGAEDVTVDEQVTLPTGCRLLSSRVTEIDGAPADDPLPATVTAGSPRTVQVTNEVACEPFLTLVKEVVNDDDGTATATDWTLTATGPTPGVTGITGAAGVTTVPVDPGSYTLAEDGPDGYESRGWVCVDQNDGSTLPVSADTVTIGDSGDVLCTVTNDDIAAAVVPPSGGDPGAQRLPVTGAQIGGAAALAGALLAAGGLLLAGRRRATHRS</sequence>
<dbReference type="InterPro" id="IPR045826">
    <property type="entry name" value="SpaA_PFL_dom_2"/>
</dbReference>
<dbReference type="PROSITE" id="PS50234">
    <property type="entry name" value="VWFA"/>
    <property type="match status" value="1"/>
</dbReference>
<evidence type="ECO:0000313" key="3">
    <source>
        <dbReference type="EMBL" id="NKY21543.1"/>
    </source>
</evidence>
<dbReference type="Proteomes" id="UP000581206">
    <property type="component" value="Unassembled WGS sequence"/>
</dbReference>
<evidence type="ECO:0000313" key="4">
    <source>
        <dbReference type="Proteomes" id="UP000581206"/>
    </source>
</evidence>
<name>A0A7X6KSW1_9CELL</name>